<proteinExistence type="predicted"/>
<reference evidence="2" key="1">
    <citation type="submission" date="2025-08" db="UniProtKB">
        <authorList>
            <consortium name="RefSeq"/>
        </authorList>
    </citation>
    <scope>IDENTIFICATION</scope>
    <source>
        <strain evidence="2">Tuebingen</strain>
        <tissue evidence="2">Fibroblasts and whole tissue</tissue>
    </source>
</reference>
<evidence type="ECO:0000313" key="1">
    <source>
        <dbReference type="Proteomes" id="UP000000437"/>
    </source>
</evidence>
<evidence type="ECO:0000313" key="2">
    <source>
        <dbReference type="RefSeq" id="XP_073799986.1"/>
    </source>
</evidence>
<sequence length="580" mass="67137">MMASVNNILIKDSFMYVVKSLFPNRGQLFLTKEKIENTCGITPGYYWTDDEIIKAWKEKQKISMFKQQEKQRWNRVMRIQVIQLFCKELSKIPEAQSDVIKSRNKTKPCYKFKPKSRFPKLKRRPKKPRGRKRMPEHSSDKDRGFSSEPHSRQAEQDNSGKEPEVEFVDELIDGCPSRQEKKEIANEAKPCDTLMPTPSDGPESRSSKPERRTQTPQGGKRRDKELSLEKENKSSLEAHNRQAEEDNSGKNSEQVEFVYKFIDECPSRQEEKERENEETSGDKSMPICKQSKTIGIKIPLSKLFGSEATSGKNDEIRLKKTYVLSFNNYTKNADWVYEILNSETVRDNVVSLSLGRLLDDDRYDQGHLAAAANHSWCQEAYNDTYHSSNWVPQIRGINRGMWSSLEKACRDKLKDSRIRNIHVYTGPIYLYEQRSNGSAKAVPDSLFKVIIEEHKDGTVSKPECYLIPNSLDTVKEYEKPVVKDTEVKDTVVKDTKDKDTEDPNDPKYTEPSKGLKYTNYNVNIEEIENKSNLKFISTDVQQYTEKIRSMTRRGEDRKGEIQHVTIEVSINIPETKHNNV</sequence>
<protein>
    <submittedName>
        <fullName evidence="2">Uncharacterized protein isoform X2</fullName>
    </submittedName>
</protein>
<dbReference type="RefSeq" id="XP_073799986.1">
    <property type="nucleotide sequence ID" value="XM_073943885.1"/>
</dbReference>
<gene>
    <name evidence="2" type="primary">LOC141381090</name>
</gene>
<keyword evidence="1" id="KW-1185">Reference proteome</keyword>
<dbReference type="Proteomes" id="UP000000437">
    <property type="component" value="Chromosome 3"/>
</dbReference>
<organism evidence="1 2">
    <name type="scientific">Danio rerio</name>
    <name type="common">Zebrafish</name>
    <name type="synonym">Brachydanio rerio</name>
    <dbReference type="NCBI Taxonomy" id="7955"/>
    <lineage>
        <taxon>Eukaryota</taxon>
        <taxon>Metazoa</taxon>
        <taxon>Chordata</taxon>
        <taxon>Craniata</taxon>
        <taxon>Vertebrata</taxon>
        <taxon>Euteleostomi</taxon>
        <taxon>Actinopterygii</taxon>
        <taxon>Neopterygii</taxon>
        <taxon>Teleostei</taxon>
        <taxon>Ostariophysi</taxon>
        <taxon>Cypriniformes</taxon>
        <taxon>Danionidae</taxon>
        <taxon>Danioninae</taxon>
        <taxon>Danio</taxon>
    </lineage>
</organism>
<accession>A0AC58J0H5</accession>
<name>A0AC58J0H5_DANRE</name>